<sequence length="460" mass="52847">MPIIFNKYYPLRTIVFFLGEGLLILLSLLITDWFFTSSGLFYLDLGIILLQAFLVTMIFQLCLYFFDLYDLASDLTLTHTITRMTQAFGVGCIILGTVYYTIPFMMLSGRVFWAAYVVICLSVSIWRGAYYLILRKRLFVQGVIIVGTGEFASDIAREIEGVHDSIYKIIRFIGESEPEFNPNLASVSRELSPVEELEDDHEIERVIIALDDRRGVMPINTLLDYKIHGIPIENGVTFYERVTGKILVEKLAPSWIIFSDGFSVSRWKYQVKRMIDISLSLTLLFCSLPILILTALLIKFESPGPVFYLQKRVGFKNKEFNVIKFRSMGVDAEKNGAVWAQENDDRVTRVGKVIRKLRIDELPQLFNVLRGEMSLVGPRPERQVFVDRLKEVIPFYAIRHELKPGVTGWAQVCYPYGASEEDALKKLEYDLYYMKNMSIALDLLVIFKTIKTVLFRVGAR</sequence>
<dbReference type="InterPro" id="IPR017475">
    <property type="entry name" value="EPS_sugar_tfrase"/>
</dbReference>
<feature type="transmembrane region" description="Helical" evidence="7">
    <location>
        <begin position="275"/>
        <end position="298"/>
    </location>
</feature>
<dbReference type="GO" id="GO:0009242">
    <property type="term" value="P:colanic acid biosynthetic process"/>
    <property type="evidence" value="ECO:0007669"/>
    <property type="project" value="TreeGrafter"/>
</dbReference>
<dbReference type="Pfam" id="PF02397">
    <property type="entry name" value="Bac_transf"/>
    <property type="match status" value="1"/>
</dbReference>
<dbReference type="RefSeq" id="WP_228857290.1">
    <property type="nucleotide sequence ID" value="NZ_AP024086.1"/>
</dbReference>
<accession>A0A8D5FIK1</accession>
<organism evidence="9 10">
    <name type="scientific">Desulfomarina profundi</name>
    <dbReference type="NCBI Taxonomy" id="2772557"/>
    <lineage>
        <taxon>Bacteria</taxon>
        <taxon>Pseudomonadati</taxon>
        <taxon>Thermodesulfobacteriota</taxon>
        <taxon>Desulfobulbia</taxon>
        <taxon>Desulfobulbales</taxon>
        <taxon>Desulfobulbaceae</taxon>
        <taxon>Desulfomarina</taxon>
    </lineage>
</organism>
<feature type="transmembrane region" description="Helical" evidence="7">
    <location>
        <begin position="12"/>
        <end position="35"/>
    </location>
</feature>
<dbReference type="Proteomes" id="UP000826725">
    <property type="component" value="Chromosome"/>
</dbReference>
<keyword evidence="3 9" id="KW-0808">Transferase</keyword>
<dbReference type="AlphaFoldDB" id="A0A8D5FIK1"/>
<evidence type="ECO:0000256" key="4">
    <source>
        <dbReference type="ARBA" id="ARBA00022692"/>
    </source>
</evidence>
<gene>
    <name evidence="9" type="ORF">DGMP_19540</name>
</gene>
<feature type="transmembrane region" description="Helical" evidence="7">
    <location>
        <begin position="113"/>
        <end position="133"/>
    </location>
</feature>
<dbReference type="EMBL" id="AP024086">
    <property type="protein sequence ID" value="BCL61261.1"/>
    <property type="molecule type" value="Genomic_DNA"/>
</dbReference>
<dbReference type="PANTHER" id="PTHR30576:SF21">
    <property type="entry name" value="UDP-GLUCOSE:UNDECAPRENYL-PHOSPHATE GLUCOSE-1-PHOSPHATE TRANSFERASE"/>
    <property type="match status" value="1"/>
</dbReference>
<dbReference type="GO" id="GO:0016020">
    <property type="term" value="C:membrane"/>
    <property type="evidence" value="ECO:0007669"/>
    <property type="project" value="UniProtKB-SubCell"/>
</dbReference>
<evidence type="ECO:0000256" key="6">
    <source>
        <dbReference type="ARBA" id="ARBA00023136"/>
    </source>
</evidence>
<feature type="domain" description="Bacterial sugar transferase" evidence="8">
    <location>
        <begin position="272"/>
        <end position="454"/>
    </location>
</feature>
<dbReference type="InterPro" id="IPR003362">
    <property type="entry name" value="Bact_transf"/>
</dbReference>
<dbReference type="NCBIfam" id="TIGR03013">
    <property type="entry name" value="EpsB_2"/>
    <property type="match status" value="1"/>
</dbReference>
<dbReference type="KEGG" id="dbk:DGMP_19540"/>
<dbReference type="PANTHER" id="PTHR30576">
    <property type="entry name" value="COLANIC BIOSYNTHESIS UDP-GLUCOSE LIPID CARRIER TRANSFERASE"/>
    <property type="match status" value="1"/>
</dbReference>
<evidence type="ECO:0000313" key="9">
    <source>
        <dbReference type="EMBL" id="BCL61261.1"/>
    </source>
</evidence>
<keyword evidence="4 7" id="KW-0812">Transmembrane</keyword>
<evidence type="ECO:0000313" key="10">
    <source>
        <dbReference type="Proteomes" id="UP000826725"/>
    </source>
</evidence>
<dbReference type="NCBIfam" id="TIGR03025">
    <property type="entry name" value="EPS_sugtrans"/>
    <property type="match status" value="1"/>
</dbReference>
<comment type="similarity">
    <text evidence="2">Belongs to the bacterial sugar transferase family.</text>
</comment>
<dbReference type="InterPro" id="IPR017464">
    <property type="entry name" value="Sugar_tfrase_EpsB_2"/>
</dbReference>
<dbReference type="GO" id="GO:0089702">
    <property type="term" value="F:undecaprenyl-phosphate glucose phosphotransferase activity"/>
    <property type="evidence" value="ECO:0007669"/>
    <property type="project" value="TreeGrafter"/>
</dbReference>
<evidence type="ECO:0000259" key="8">
    <source>
        <dbReference type="Pfam" id="PF02397"/>
    </source>
</evidence>
<feature type="transmembrane region" description="Helical" evidence="7">
    <location>
        <begin position="41"/>
        <end position="66"/>
    </location>
</feature>
<feature type="transmembrane region" description="Helical" evidence="7">
    <location>
        <begin position="87"/>
        <end position="107"/>
    </location>
</feature>
<evidence type="ECO:0000256" key="1">
    <source>
        <dbReference type="ARBA" id="ARBA00004141"/>
    </source>
</evidence>
<protein>
    <submittedName>
        <fullName evidence="9">Glycosyl transferase</fullName>
    </submittedName>
</protein>
<evidence type="ECO:0000256" key="2">
    <source>
        <dbReference type="ARBA" id="ARBA00006464"/>
    </source>
</evidence>
<keyword evidence="5 7" id="KW-1133">Transmembrane helix</keyword>
<comment type="subcellular location">
    <subcellularLocation>
        <location evidence="1">Membrane</location>
        <topology evidence="1">Multi-pass membrane protein</topology>
    </subcellularLocation>
</comment>
<name>A0A8D5FIK1_9BACT</name>
<evidence type="ECO:0000256" key="3">
    <source>
        <dbReference type="ARBA" id="ARBA00022679"/>
    </source>
</evidence>
<reference evidence="9" key="1">
    <citation type="submission" date="2020-09" db="EMBL/GenBank/DDBJ databases">
        <title>Desulfogranum mesoprofundum gen. nov., sp. nov., a novel mesophilic, sulfate-reducing chemolithoautotroph isolated from a deep-sea hydrothermal vent chimney in the Suiyo Seamount.</title>
        <authorList>
            <person name="Hashimoto Y."/>
            <person name="Nakagawa S."/>
        </authorList>
    </citation>
    <scope>NUCLEOTIDE SEQUENCE</scope>
    <source>
        <strain evidence="9">KT2</strain>
    </source>
</reference>
<evidence type="ECO:0000256" key="7">
    <source>
        <dbReference type="SAM" id="Phobius"/>
    </source>
</evidence>
<keyword evidence="6 7" id="KW-0472">Membrane</keyword>
<proteinExistence type="inferred from homology"/>
<keyword evidence="10" id="KW-1185">Reference proteome</keyword>
<evidence type="ECO:0000256" key="5">
    <source>
        <dbReference type="ARBA" id="ARBA00022989"/>
    </source>
</evidence>